<organism evidence="6 7">
    <name type="scientific">Candidatus Woesebacteria bacterium RBG_13_46_13</name>
    <dbReference type="NCBI Taxonomy" id="1802479"/>
    <lineage>
        <taxon>Bacteria</taxon>
        <taxon>Candidatus Woeseibacteriota</taxon>
    </lineage>
</organism>
<evidence type="ECO:0000313" key="6">
    <source>
        <dbReference type="EMBL" id="OGM09670.1"/>
    </source>
</evidence>
<dbReference type="GO" id="GO:0043190">
    <property type="term" value="C:ATP-binding cassette (ABC) transporter complex"/>
    <property type="evidence" value="ECO:0007669"/>
    <property type="project" value="InterPro"/>
</dbReference>
<dbReference type="InterPro" id="IPR030678">
    <property type="entry name" value="Peptide/Ni-bd"/>
</dbReference>
<dbReference type="Proteomes" id="UP000176778">
    <property type="component" value="Unassembled WGS sequence"/>
</dbReference>
<dbReference type="GO" id="GO:0015833">
    <property type="term" value="P:peptide transport"/>
    <property type="evidence" value="ECO:0007669"/>
    <property type="project" value="TreeGrafter"/>
</dbReference>
<name>A0A1F7X3K1_9BACT</name>
<dbReference type="Pfam" id="PF00496">
    <property type="entry name" value="SBP_bac_5"/>
    <property type="match status" value="1"/>
</dbReference>
<dbReference type="GO" id="GO:0042597">
    <property type="term" value="C:periplasmic space"/>
    <property type="evidence" value="ECO:0007669"/>
    <property type="project" value="UniProtKB-ARBA"/>
</dbReference>
<evidence type="ECO:0000256" key="1">
    <source>
        <dbReference type="ARBA" id="ARBA00005695"/>
    </source>
</evidence>
<dbReference type="GO" id="GO:1904680">
    <property type="term" value="F:peptide transmembrane transporter activity"/>
    <property type="evidence" value="ECO:0007669"/>
    <property type="project" value="TreeGrafter"/>
</dbReference>
<evidence type="ECO:0000313" key="7">
    <source>
        <dbReference type="Proteomes" id="UP000176778"/>
    </source>
</evidence>
<feature type="domain" description="Solute-binding protein family 5" evidence="5">
    <location>
        <begin position="84"/>
        <end position="349"/>
    </location>
</feature>
<dbReference type="SUPFAM" id="SSF53850">
    <property type="entry name" value="Periplasmic binding protein-like II"/>
    <property type="match status" value="1"/>
</dbReference>
<keyword evidence="4" id="KW-0812">Transmembrane</keyword>
<dbReference type="PANTHER" id="PTHR30290:SF9">
    <property type="entry name" value="OLIGOPEPTIDE-BINDING PROTEIN APPA"/>
    <property type="match status" value="1"/>
</dbReference>
<dbReference type="InterPro" id="IPR039424">
    <property type="entry name" value="SBP_5"/>
</dbReference>
<keyword evidence="3" id="KW-0732">Signal</keyword>
<accession>A0A1F7X3K1</accession>
<dbReference type="EMBL" id="MGFR01000003">
    <property type="protein sequence ID" value="OGM09670.1"/>
    <property type="molecule type" value="Genomic_DNA"/>
</dbReference>
<dbReference type="AlphaFoldDB" id="A0A1F7X3K1"/>
<comment type="caution">
    <text evidence="6">The sequence shown here is derived from an EMBL/GenBank/DDBJ whole genome shotgun (WGS) entry which is preliminary data.</text>
</comment>
<reference evidence="6 7" key="1">
    <citation type="journal article" date="2016" name="Nat. Commun.">
        <title>Thousands of microbial genomes shed light on interconnected biogeochemical processes in an aquifer system.</title>
        <authorList>
            <person name="Anantharaman K."/>
            <person name="Brown C.T."/>
            <person name="Hug L.A."/>
            <person name="Sharon I."/>
            <person name="Castelle C.J."/>
            <person name="Probst A.J."/>
            <person name="Thomas B.C."/>
            <person name="Singh A."/>
            <person name="Wilkins M.J."/>
            <person name="Karaoz U."/>
            <person name="Brodie E.L."/>
            <person name="Williams K.H."/>
            <person name="Hubbard S.S."/>
            <person name="Banfield J.F."/>
        </authorList>
    </citation>
    <scope>NUCLEOTIDE SEQUENCE [LARGE SCALE GENOMIC DNA]</scope>
</reference>
<protein>
    <recommendedName>
        <fullName evidence="5">Solute-binding protein family 5 domain-containing protein</fullName>
    </recommendedName>
</protein>
<comment type="similarity">
    <text evidence="1">Belongs to the bacterial solute-binding protein 5 family.</text>
</comment>
<dbReference type="PANTHER" id="PTHR30290">
    <property type="entry name" value="PERIPLASMIC BINDING COMPONENT OF ABC TRANSPORTER"/>
    <property type="match status" value="1"/>
</dbReference>
<keyword evidence="4" id="KW-0472">Membrane</keyword>
<evidence type="ECO:0000256" key="3">
    <source>
        <dbReference type="ARBA" id="ARBA00022729"/>
    </source>
</evidence>
<dbReference type="STRING" id="1802479.A2Y68_03540"/>
<sequence>MPKPRYIFRLIAAFVLRFRSVILVGIGIGVLLFFSVRVLAPLIIPAPAEVVGVVGKYHLDSLPGDILAMIGNGLTKVDKNGVVLPDLASSWETTDKGQTWIFHLKGNISWQDGKAVTAQSLVYKFSDASVETPDEGTIVFRLQSPFTPFPAVVSQPTFKKGLLGTGEWKVKKASVAGSFVQKLTLEDTKGERLIIKFYPTEERAKLAFKLGSIKTLKEVYSKSPFDSWKTAKVTEEPQNYRIVAVFFNVQDKVLGDKSIRQALAYAVKKDTFPGVRALGPISPDSWAYNPQVKPYDYDAVRAKEILEDLPKEVKESLAIKLITSPILLSVGEAIVKDWEAVGVKTELSVSAGIPSDYQALLAIFDIPKEPDQYAIWHSTQTVTNISKYQSPRIDKLLEDGRVALDLSERRKIYLDFQRFLVEDSPAIFLYHPVSYTIGKI</sequence>
<dbReference type="Gene3D" id="3.10.105.10">
    <property type="entry name" value="Dipeptide-binding Protein, Domain 3"/>
    <property type="match status" value="1"/>
</dbReference>
<keyword evidence="2" id="KW-0813">Transport</keyword>
<dbReference type="PIRSF" id="PIRSF002741">
    <property type="entry name" value="MppA"/>
    <property type="match status" value="1"/>
</dbReference>
<dbReference type="Gene3D" id="3.90.76.10">
    <property type="entry name" value="Dipeptide-binding Protein, Domain 1"/>
    <property type="match status" value="1"/>
</dbReference>
<evidence type="ECO:0000256" key="4">
    <source>
        <dbReference type="SAM" id="Phobius"/>
    </source>
</evidence>
<proteinExistence type="inferred from homology"/>
<feature type="transmembrane region" description="Helical" evidence="4">
    <location>
        <begin position="21"/>
        <end position="44"/>
    </location>
</feature>
<dbReference type="Gene3D" id="3.40.190.10">
    <property type="entry name" value="Periplasmic binding protein-like II"/>
    <property type="match status" value="1"/>
</dbReference>
<keyword evidence="4" id="KW-1133">Transmembrane helix</keyword>
<gene>
    <name evidence="6" type="ORF">A2Y68_03540</name>
</gene>
<evidence type="ECO:0000256" key="2">
    <source>
        <dbReference type="ARBA" id="ARBA00022448"/>
    </source>
</evidence>
<evidence type="ECO:0000259" key="5">
    <source>
        <dbReference type="Pfam" id="PF00496"/>
    </source>
</evidence>
<dbReference type="InterPro" id="IPR000914">
    <property type="entry name" value="SBP_5_dom"/>
</dbReference>